<organism evidence="5 6">
    <name type="scientific">Corynebacterium wankanglinii</name>
    <dbReference type="NCBI Taxonomy" id="2735136"/>
    <lineage>
        <taxon>Bacteria</taxon>
        <taxon>Bacillati</taxon>
        <taxon>Actinomycetota</taxon>
        <taxon>Actinomycetes</taxon>
        <taxon>Mycobacteriales</taxon>
        <taxon>Corynebacteriaceae</taxon>
        <taxon>Corynebacterium</taxon>
    </lineage>
</organism>
<dbReference type="InterPro" id="IPR001254">
    <property type="entry name" value="Trypsin_dom"/>
</dbReference>
<protein>
    <submittedName>
        <fullName evidence="5">Trypsin-like serine protease</fullName>
    </submittedName>
</protein>
<evidence type="ECO:0000313" key="5">
    <source>
        <dbReference type="EMBL" id="MBA1836008.1"/>
    </source>
</evidence>
<gene>
    <name evidence="5" type="ORF">HMC16_09845</name>
</gene>
<feature type="region of interest" description="Disordered" evidence="1">
    <location>
        <begin position="1295"/>
        <end position="1377"/>
    </location>
</feature>
<evidence type="ECO:0000313" key="6">
    <source>
        <dbReference type="Proteomes" id="UP000581408"/>
    </source>
</evidence>
<dbReference type="Proteomes" id="UP000581408">
    <property type="component" value="Unassembled WGS sequence"/>
</dbReference>
<dbReference type="RefSeq" id="WP_181195299.1">
    <property type="nucleotide sequence ID" value="NZ_JABFEE010000011.1"/>
</dbReference>
<keyword evidence="5" id="KW-0645">Protease</keyword>
<dbReference type="Gene3D" id="2.40.10.10">
    <property type="entry name" value="Trypsin-like serine proteases"/>
    <property type="match status" value="3"/>
</dbReference>
<feature type="domain" description="Peptidase S1" evidence="4">
    <location>
        <begin position="254"/>
        <end position="411"/>
    </location>
</feature>
<keyword evidence="2" id="KW-0812">Transmembrane</keyword>
<evidence type="ECO:0000259" key="4">
    <source>
        <dbReference type="Pfam" id="PF00089"/>
    </source>
</evidence>
<reference evidence="5 6" key="1">
    <citation type="submission" date="2020-05" db="EMBL/GenBank/DDBJ databases">
        <title>Descriptions of Corynebacterium xxxx sp. nov., Corynebacterium yyyy sp. nov. and Corynebacterium zzzz sp. nov.</title>
        <authorList>
            <person name="Zhang G."/>
        </authorList>
    </citation>
    <scope>NUCLEOTIDE SEQUENCE [LARGE SCALE GENOMIC DNA]</scope>
    <source>
        <strain evidence="6">zg-915</strain>
    </source>
</reference>
<comment type="caution">
    <text evidence="5">The sequence shown here is derived from an EMBL/GenBank/DDBJ whole genome shotgun (WGS) entry which is preliminary data.</text>
</comment>
<name>A0A838CLU5_9CORY</name>
<evidence type="ECO:0000256" key="1">
    <source>
        <dbReference type="SAM" id="MobiDB-lite"/>
    </source>
</evidence>
<dbReference type="SUPFAM" id="SSF50494">
    <property type="entry name" value="Trypsin-like serine proteases"/>
    <property type="match status" value="1"/>
</dbReference>
<feature type="signal peptide" evidence="3">
    <location>
        <begin position="1"/>
        <end position="29"/>
    </location>
</feature>
<feature type="transmembrane region" description="Helical" evidence="2">
    <location>
        <begin position="1381"/>
        <end position="1400"/>
    </location>
</feature>
<dbReference type="GO" id="GO:0006508">
    <property type="term" value="P:proteolysis"/>
    <property type="evidence" value="ECO:0007669"/>
    <property type="project" value="UniProtKB-KW"/>
</dbReference>
<evidence type="ECO:0000256" key="3">
    <source>
        <dbReference type="SAM" id="SignalP"/>
    </source>
</evidence>
<dbReference type="InterPro" id="IPR043504">
    <property type="entry name" value="Peptidase_S1_PA_chymotrypsin"/>
</dbReference>
<dbReference type="GO" id="GO:0004252">
    <property type="term" value="F:serine-type endopeptidase activity"/>
    <property type="evidence" value="ECO:0007669"/>
    <property type="project" value="InterPro"/>
</dbReference>
<accession>A0A838CLU5</accession>
<dbReference type="Pfam" id="PF00089">
    <property type="entry name" value="Trypsin"/>
    <property type="match status" value="1"/>
</dbReference>
<dbReference type="EMBL" id="JABFEE010000011">
    <property type="protein sequence ID" value="MBA1836008.1"/>
    <property type="molecule type" value="Genomic_DNA"/>
</dbReference>
<feature type="compositionally biased region" description="Low complexity" evidence="1">
    <location>
        <begin position="1295"/>
        <end position="1365"/>
    </location>
</feature>
<keyword evidence="2" id="KW-0472">Membrane</keyword>
<keyword evidence="5" id="KW-0378">Hydrolase</keyword>
<feature type="chain" id="PRO_5032369171" evidence="3">
    <location>
        <begin position="30"/>
        <end position="1420"/>
    </location>
</feature>
<keyword evidence="2" id="KW-1133">Transmembrane helix</keyword>
<evidence type="ECO:0000256" key="2">
    <source>
        <dbReference type="SAM" id="Phobius"/>
    </source>
</evidence>
<dbReference type="InterPro" id="IPR009003">
    <property type="entry name" value="Peptidase_S1_PA"/>
</dbReference>
<keyword evidence="3" id="KW-0732">Signal</keyword>
<proteinExistence type="predicted"/>
<sequence>MSVRVSSRSLAALTAVAVAAQISQVPAPAAEAAPVAALNQGDLIYNVSNGQECAVGWLRDGYAFTAGQCGSDGDLFRDIDNNYLGSFETLYDPETRRNDFGWIKLDMDVAEGDNEYELDEFDAVRRAVLLSRQAPDGSLAVSWNYGFDGGTVVADNDIAAASPVLGEPVLANGRGLAGLFTGETGGYSLITRPDRIVESPHAVDPAYIEARYGDAQHAEVREFSPAAGVGEQVVFPGPAAVDQGMPIINVGKGRCTAGFLADGVVYSAGHCGSEGDEIWLGNDDFRPLERIGTFHTKYQEDETLPEDDRTKIRNDHGYITVDSPWVKLGENTFSGDSVVPYEDITPGLEVCAYGQTTKPRIRCGEVRGVDGADIVMTDSVVGKPGDSGGPVWAKDGSGLVGIFSGGAKDDTAASASYPYAETDNNNRISLDMEGVLRSFELGVPYYSIFAVYRTLLGLRGEAIPVPAQVIKQGDFLYNADGKPVCRVGYVDGNRLYFATDCGHKYLYTVLGREVAVVESGSYRNYRPETTTLVNSYWGKSENLPGADRIVPWDELDPGDPICTSGRTSGEEACTTLLGLDGPRLVLEQPFTGDFAIPGGPLWIPGKGFAGVYTGSSDQWGRGMRIDMIFVQGRAFSHAEDVALAYELGEPYYQKTPAMFVDAELQPTQPVPFPERTFKAGETLYDWYGDAICEITSVEDGHLVVSSECGWDVFTRLGDLVGQLEKPSTVSDQVATIPVTGNFMSAGDNSTTALIPWTDLTPGDEVCAGDACTEFAGYDGSKLVLADALPGVLPGAALHVKGKGLAGVYHRDGIGSRTDMIDDGWTSPNTEKIRAAHRNGERFFAHNDANFWSPTSGEGESVPFPTRKLNEGAMLYDASGTPTCIIGRAEDEHLYVSADCQSAQFFTAAGEYVGDLEVPAAATERTSPGIIAVTGRRMEPGANTHREHAAWDEIQPGDELCSDAGCGTFFGLDGAQIIHDAPVPAQPGAALWNPQKGFVGVSGAGGEATRIDMLTSEAPTDSAAAVKRAHELGVRFYQRASANFWSPNHYGGEVPFERHPRVNQGDLLYDASGDPRCSISLIQDDVLFTSPDCVTSGDTLYSEFGEPLGQLTAPAADTTTRNKFAFVELDTPFVQPGANGVTGDDVVEWSDANPGDKVCLSTASGKRCGTYLGQDGSAVVLSDGLTDAADPADPRTIGAPLWIPGKGFLAVYAGEVDGFHTGARIDMITRGNPGTNFRAVADSHDRNETYYQQVPANFFNVADRIGAAVPFPVKPTPTPTPTPSAVTPILTATTAATSTTPTPTAAALTTAAPTPTPTAVPTSTAASNTATASVKAPTVNPTTATSSTPAPTAATPSPSVAPAPSTGEPAENDGSANGSSTGGIIAAIMIPLVLVGLGFLATQVIDVTQFGLPPVPKILPI</sequence>